<evidence type="ECO:0000313" key="1">
    <source>
        <dbReference type="EMBL" id="EAQ79271.1"/>
    </source>
</evidence>
<comment type="caution">
    <text evidence="1">The sequence shown here is derived from an EMBL/GenBank/DDBJ whole genome shotgun (WGS) entry which is preliminary data.</text>
</comment>
<dbReference type="PROSITE" id="PS51257">
    <property type="entry name" value="PROKAR_LIPOPROTEIN"/>
    <property type="match status" value="1"/>
</dbReference>
<accession>A3ZVC5</accession>
<dbReference type="RefSeq" id="WP_002654056.1">
    <property type="nucleotide sequence ID" value="NZ_CH672377.1"/>
</dbReference>
<dbReference type="EMBL" id="AANZ01000014">
    <property type="protein sequence ID" value="EAQ79271.1"/>
    <property type="molecule type" value="Genomic_DNA"/>
</dbReference>
<evidence type="ECO:0008006" key="3">
    <source>
        <dbReference type="Google" id="ProtNLM"/>
    </source>
</evidence>
<name>A3ZVC5_9BACT</name>
<dbReference type="HOGENOM" id="CLU_113730_5_0_0"/>
<protein>
    <recommendedName>
        <fullName evidence="3">Carboxypeptidase regulatory-like domain-containing protein</fullName>
    </recommendedName>
</protein>
<organism evidence="1 2">
    <name type="scientific">Blastopirellula marina DSM 3645</name>
    <dbReference type="NCBI Taxonomy" id="314230"/>
    <lineage>
        <taxon>Bacteria</taxon>
        <taxon>Pseudomonadati</taxon>
        <taxon>Planctomycetota</taxon>
        <taxon>Planctomycetia</taxon>
        <taxon>Pirellulales</taxon>
        <taxon>Pirellulaceae</taxon>
        <taxon>Blastopirellula</taxon>
    </lineage>
</organism>
<gene>
    <name evidence="1" type="ORF">DSM3645_02308</name>
</gene>
<evidence type="ECO:0000313" key="2">
    <source>
        <dbReference type="Proteomes" id="UP000004358"/>
    </source>
</evidence>
<dbReference type="Proteomes" id="UP000004358">
    <property type="component" value="Unassembled WGS sequence"/>
</dbReference>
<dbReference type="STRING" id="314230.DSM3645_02308"/>
<dbReference type="AlphaFoldDB" id="A3ZVC5"/>
<reference evidence="1 2" key="1">
    <citation type="submission" date="2006-02" db="EMBL/GenBank/DDBJ databases">
        <authorList>
            <person name="Amann R."/>
            <person name="Ferriera S."/>
            <person name="Johnson J."/>
            <person name="Kravitz S."/>
            <person name="Halpern A."/>
            <person name="Remington K."/>
            <person name="Beeson K."/>
            <person name="Tran B."/>
            <person name="Rogers Y.-H."/>
            <person name="Friedman R."/>
            <person name="Venter J.C."/>
        </authorList>
    </citation>
    <scope>NUCLEOTIDE SEQUENCE [LARGE SCALE GENOMIC DNA]</scope>
    <source>
        <strain evidence="1 2">DSM 3645</strain>
    </source>
</reference>
<proteinExistence type="predicted"/>
<sequence length="140" mass="15304">MFRNYLKWLALVALTGVIGCGANRGDLPDLVDVTGRITVDGKQTPGLRVVFEPEFGRRSVGFTNEAGEFSLQYLTSVDGAVPGKHTVKVTWEGEGTDAGSSTTSQAVVVIPSRYNIRSELIAIVSQDKHQFEFDLSTKRR</sequence>